<evidence type="ECO:0000313" key="2">
    <source>
        <dbReference type="Proteomes" id="UP000218811"/>
    </source>
</evidence>
<dbReference type="InterPro" id="IPR036291">
    <property type="entry name" value="NAD(P)-bd_dom_sf"/>
</dbReference>
<dbReference type="Proteomes" id="UP000218811">
    <property type="component" value="Unassembled WGS sequence"/>
</dbReference>
<dbReference type="AlphaFoldDB" id="A0A2H3JYZ3"/>
<dbReference type="OrthoDB" id="9975943at2759"/>
<organism evidence="1 2">
    <name type="scientific">Wolfiporia cocos (strain MD-104)</name>
    <name type="common">Brown rot fungus</name>
    <dbReference type="NCBI Taxonomy" id="742152"/>
    <lineage>
        <taxon>Eukaryota</taxon>
        <taxon>Fungi</taxon>
        <taxon>Dikarya</taxon>
        <taxon>Basidiomycota</taxon>
        <taxon>Agaricomycotina</taxon>
        <taxon>Agaricomycetes</taxon>
        <taxon>Polyporales</taxon>
        <taxon>Phaeolaceae</taxon>
        <taxon>Wolfiporia</taxon>
    </lineage>
</organism>
<dbReference type="Gene3D" id="3.40.50.720">
    <property type="entry name" value="NAD(P)-binding Rossmann-like Domain"/>
    <property type="match status" value="1"/>
</dbReference>
<protein>
    <recommendedName>
        <fullName evidence="3">NAD(P)-binding domain-containing protein</fullName>
    </recommendedName>
</protein>
<dbReference type="OMA" id="AMGKYDK"/>
<evidence type="ECO:0008006" key="3">
    <source>
        <dbReference type="Google" id="ProtNLM"/>
    </source>
</evidence>
<evidence type="ECO:0000313" key="1">
    <source>
        <dbReference type="EMBL" id="PCH41954.1"/>
    </source>
</evidence>
<accession>A0A2H3JYZ3</accession>
<dbReference type="PANTHER" id="PTHR14097:SF8">
    <property type="entry name" value="NAD(P)-BINDING DOMAIN-CONTAINING PROTEIN"/>
    <property type="match status" value="1"/>
</dbReference>
<dbReference type="EMBL" id="KB468124">
    <property type="protein sequence ID" value="PCH41954.1"/>
    <property type="molecule type" value="Genomic_DNA"/>
</dbReference>
<dbReference type="SUPFAM" id="SSF51735">
    <property type="entry name" value="NAD(P)-binding Rossmann-fold domains"/>
    <property type="match status" value="1"/>
</dbReference>
<dbReference type="PANTHER" id="PTHR14097">
    <property type="entry name" value="OXIDOREDUCTASE HTATIP2"/>
    <property type="match status" value="1"/>
</dbReference>
<proteinExistence type="predicted"/>
<reference evidence="1 2" key="1">
    <citation type="journal article" date="2012" name="Science">
        <title>The Paleozoic origin of enzymatic lignin decomposition reconstructed from 31 fungal genomes.</title>
        <authorList>
            <person name="Floudas D."/>
            <person name="Binder M."/>
            <person name="Riley R."/>
            <person name="Barry K."/>
            <person name="Blanchette R.A."/>
            <person name="Henrissat B."/>
            <person name="Martinez A.T."/>
            <person name="Otillar R."/>
            <person name="Spatafora J.W."/>
            <person name="Yadav J.S."/>
            <person name="Aerts A."/>
            <person name="Benoit I."/>
            <person name="Boyd A."/>
            <person name="Carlson A."/>
            <person name="Copeland A."/>
            <person name="Coutinho P.M."/>
            <person name="de Vries R.P."/>
            <person name="Ferreira P."/>
            <person name="Findley K."/>
            <person name="Foster B."/>
            <person name="Gaskell J."/>
            <person name="Glotzer D."/>
            <person name="Gorecki P."/>
            <person name="Heitman J."/>
            <person name="Hesse C."/>
            <person name="Hori C."/>
            <person name="Igarashi K."/>
            <person name="Jurgens J.A."/>
            <person name="Kallen N."/>
            <person name="Kersten P."/>
            <person name="Kohler A."/>
            <person name="Kuees U."/>
            <person name="Kumar T.K.A."/>
            <person name="Kuo A."/>
            <person name="LaButti K."/>
            <person name="Larrondo L.F."/>
            <person name="Lindquist E."/>
            <person name="Ling A."/>
            <person name="Lombard V."/>
            <person name="Lucas S."/>
            <person name="Lundell T."/>
            <person name="Martin R."/>
            <person name="McLaughlin D.J."/>
            <person name="Morgenstern I."/>
            <person name="Morin E."/>
            <person name="Murat C."/>
            <person name="Nagy L.G."/>
            <person name="Nolan M."/>
            <person name="Ohm R.A."/>
            <person name="Patyshakuliyeva A."/>
            <person name="Rokas A."/>
            <person name="Ruiz-Duenas F.J."/>
            <person name="Sabat G."/>
            <person name="Salamov A."/>
            <person name="Samejima M."/>
            <person name="Schmutz J."/>
            <person name="Slot J.C."/>
            <person name="St John F."/>
            <person name="Stenlid J."/>
            <person name="Sun H."/>
            <person name="Sun S."/>
            <person name="Syed K."/>
            <person name="Tsang A."/>
            <person name="Wiebenga A."/>
            <person name="Young D."/>
            <person name="Pisabarro A."/>
            <person name="Eastwood D.C."/>
            <person name="Martin F."/>
            <person name="Cullen D."/>
            <person name="Grigoriev I.V."/>
            <person name="Hibbett D.S."/>
        </authorList>
    </citation>
    <scope>NUCLEOTIDE SEQUENCE [LARGE SCALE GENOMIC DNA]</scope>
    <source>
        <strain evidence="1 2">MD-104</strain>
    </source>
</reference>
<gene>
    <name evidence="1" type="ORF">WOLCODRAFT_132147</name>
</gene>
<name>A0A2H3JYZ3_WOLCO</name>
<sequence>MVIVLNSRCTLAGLAIYRAALSDVNVSHITVLTRRPIPAWATLPSDASSKTTVVLHTDFKEYPPEVAQRIVNNDACIWALGKSALGMNEAEYDELTNGFVMACLGSLKKHGAGNQQQFRFVFISGEQADPTGRARQMWARVKGRTEVDILNFCKAAPQFKAHIYRPGYFFPSPKYPEDRKNQRPMSARILDYIMTPALSLFAPELLSPIEDLSRFAVEVAKGCWPEQELFRNRDMRELIRQI</sequence>
<keyword evidence="2" id="KW-1185">Reference proteome</keyword>